<protein>
    <submittedName>
        <fullName evidence="1">Uncharacterized protein</fullName>
    </submittedName>
</protein>
<organism evidence="1 2">
    <name type="scientific">Crossiella cryophila</name>
    <dbReference type="NCBI Taxonomy" id="43355"/>
    <lineage>
        <taxon>Bacteria</taxon>
        <taxon>Bacillati</taxon>
        <taxon>Actinomycetota</taxon>
        <taxon>Actinomycetes</taxon>
        <taxon>Pseudonocardiales</taxon>
        <taxon>Pseudonocardiaceae</taxon>
        <taxon>Crossiella</taxon>
    </lineage>
</organism>
<dbReference type="AlphaFoldDB" id="A0A7W7CE28"/>
<sequence>MTSYSVLPSGPRYTVLATWRGESADISTKVTTLNGEEVAYLLAPALTQLSENAWDAAAWLDTAPAMETAISQVIEQLRSPAESVTPIELTADTGSRHGDQWSFIDTQDLLATELPKIMNSMTRPQRLTIADELAFDAAARAEALQLLPTGFDPEDVTSRIWQMCEVTRSERNGQTGPLPEGAAGWLVRSWGPYLVSPAMRWGARERLVRIEQLVAACLAYGGEGGAEDDPLQAHLVVPRQPGDPTGEVYYVSVHEGRSNSWDTDPFGPMTITRKNVEQGAQILGKLDATDDDGFAEVLGEWTRLVPFRQ</sequence>
<dbReference type="Proteomes" id="UP000533598">
    <property type="component" value="Unassembled WGS sequence"/>
</dbReference>
<gene>
    <name evidence="1" type="ORF">HNR67_005598</name>
</gene>
<keyword evidence="2" id="KW-1185">Reference proteome</keyword>
<evidence type="ECO:0000313" key="2">
    <source>
        <dbReference type="Proteomes" id="UP000533598"/>
    </source>
</evidence>
<dbReference type="EMBL" id="JACHMH010000001">
    <property type="protein sequence ID" value="MBB4679480.1"/>
    <property type="molecule type" value="Genomic_DNA"/>
</dbReference>
<evidence type="ECO:0000313" key="1">
    <source>
        <dbReference type="EMBL" id="MBB4679480.1"/>
    </source>
</evidence>
<comment type="caution">
    <text evidence="1">The sequence shown here is derived from an EMBL/GenBank/DDBJ whole genome shotgun (WGS) entry which is preliminary data.</text>
</comment>
<name>A0A7W7CE28_9PSEU</name>
<dbReference type="RefSeq" id="WP_185005224.1">
    <property type="nucleotide sequence ID" value="NZ_BAAAUI010000001.1"/>
</dbReference>
<accession>A0A7W7CE28</accession>
<proteinExistence type="predicted"/>
<reference evidence="1 2" key="1">
    <citation type="submission" date="2020-08" db="EMBL/GenBank/DDBJ databases">
        <title>Sequencing the genomes of 1000 actinobacteria strains.</title>
        <authorList>
            <person name="Klenk H.-P."/>
        </authorList>
    </citation>
    <scope>NUCLEOTIDE SEQUENCE [LARGE SCALE GENOMIC DNA]</scope>
    <source>
        <strain evidence="1 2">DSM 44230</strain>
    </source>
</reference>